<organism evidence="3 4">
    <name type="scientific">Prymnesium parvum</name>
    <name type="common">Toxic golden alga</name>
    <dbReference type="NCBI Taxonomy" id="97485"/>
    <lineage>
        <taxon>Eukaryota</taxon>
        <taxon>Haptista</taxon>
        <taxon>Haptophyta</taxon>
        <taxon>Prymnesiophyceae</taxon>
        <taxon>Prymnesiales</taxon>
        <taxon>Prymnesiaceae</taxon>
        <taxon>Prymnesium</taxon>
    </lineage>
</organism>
<feature type="transmembrane region" description="Helical" evidence="2">
    <location>
        <begin position="351"/>
        <end position="373"/>
    </location>
</feature>
<evidence type="ECO:0000313" key="4">
    <source>
        <dbReference type="Proteomes" id="UP001515480"/>
    </source>
</evidence>
<comment type="caution">
    <text evidence="3">The sequence shown here is derived from an EMBL/GenBank/DDBJ whole genome shotgun (WGS) entry which is preliminary data.</text>
</comment>
<feature type="transmembrane region" description="Helical" evidence="2">
    <location>
        <begin position="431"/>
        <end position="450"/>
    </location>
</feature>
<keyword evidence="2" id="KW-1133">Transmembrane helix</keyword>
<proteinExistence type="predicted"/>
<keyword evidence="2" id="KW-0472">Membrane</keyword>
<keyword evidence="4" id="KW-1185">Reference proteome</keyword>
<dbReference type="InterPro" id="IPR002049">
    <property type="entry name" value="LE_dom"/>
</dbReference>
<reference evidence="3 4" key="1">
    <citation type="journal article" date="2024" name="Science">
        <title>Giant polyketide synthase enzymes in the biosynthesis of giant marine polyether toxins.</title>
        <authorList>
            <person name="Fallon T.R."/>
            <person name="Shende V.V."/>
            <person name="Wierzbicki I.H."/>
            <person name="Pendleton A.L."/>
            <person name="Watervoot N.F."/>
            <person name="Auber R.P."/>
            <person name="Gonzalez D.J."/>
            <person name="Wisecaver J.H."/>
            <person name="Moore B.S."/>
        </authorList>
    </citation>
    <scope>NUCLEOTIDE SEQUENCE [LARGE SCALE GENOMIC DNA]</scope>
    <source>
        <strain evidence="3 4">12B1</strain>
    </source>
</reference>
<accession>A0AB34J0R3</accession>
<feature type="transmembrane region" description="Helical" evidence="2">
    <location>
        <begin position="456"/>
        <end position="478"/>
    </location>
</feature>
<evidence type="ECO:0008006" key="5">
    <source>
        <dbReference type="Google" id="ProtNLM"/>
    </source>
</evidence>
<dbReference type="AlphaFoldDB" id="A0AB34J0R3"/>
<feature type="transmembrane region" description="Helical" evidence="2">
    <location>
        <begin position="785"/>
        <end position="807"/>
    </location>
</feature>
<dbReference type="CDD" id="cd00055">
    <property type="entry name" value="EGF_Lam"/>
    <property type="match status" value="1"/>
</dbReference>
<protein>
    <recommendedName>
        <fullName evidence="5">EGF-like domain-containing protein</fullName>
    </recommendedName>
</protein>
<feature type="compositionally biased region" description="Basic and acidic residues" evidence="1">
    <location>
        <begin position="603"/>
        <end position="615"/>
    </location>
</feature>
<sequence length="891" mass="94938">MWLLVGNGCCRPLGTWEYWEGYSYAQCQSKCEQLPACDAFALRRQYDFLTTGMCVAYTLDFDNGPLGVNEDCSGYLSNYITECFSLYPYPAPPSPPLPPRSTSVRGQASSSAFGNSSQQAAATVSQLAGSISSGAAGGWVATGGGGLVYNSSGANGSIAAAVRTGPLDAGTIQLGGQAVSLSSKNKGNGTVLAVVVPPSSTGTSSDATMVTDIVAVTLLNRSSDGEDDASVNVSFSLSQPPGNGNGTCAPPRLLMPFDASQSCVAGCCIDGRCVCKPGYGGPRCEVELSCFSSSGGAAFSSEGCQTIYDGGDGVLCACSSFGLYAVLQYRISPVLDFDLRRTNFVGFVRQLITPGWVCVLVTYFSAMALAFYFDQRTLYMAKPPRWLQTKPGRVTYSVFVRNLRTRTTLLRSCFVVREYTLYSRVQLTHSFALNLSMTTLTVALFFGSQSCSADGYWLLGVICGLVCSISALLCRLSFKFAAFGDDPRYKTAYSAHKHEHLFRIRNAFISDDMNDSFSCGEAPPPPSDAPASSPGGGQLIKLLPASPPLSPPSPQPPSPPSSPAAPPSPRSRVWNLRRAVAPSPSAIYSSPDLPAPAASTEALPREPLWHKEGKGTSRPAPSRQRKPAAPPQPAVPSRRSSLMGACYGVKRRLHGQATGGQGESLGAAEGGALRRWRRCKVMAKIASSRRVSSDEGCVVVLKPQQLAVGDDGYTIGTLVPDQGGNACKFIPAEQVSALSTWNPFTSSLRVQFPRDRKELLTASAKSIKPAGSAPIKRFQRGWRIILAWTLNLSVILVVVVGLVFLSARSRKISTEDLQQTGQDEGTWWRAVTGGVLLACAESYLLMDAIKILLFTLTSSTILDRALPPGSSARNAVHKPLRRLHMIIDVVA</sequence>
<evidence type="ECO:0000313" key="3">
    <source>
        <dbReference type="EMBL" id="KAL1510957.1"/>
    </source>
</evidence>
<evidence type="ECO:0000256" key="2">
    <source>
        <dbReference type="SAM" id="Phobius"/>
    </source>
</evidence>
<dbReference type="EMBL" id="JBGBPQ010000014">
    <property type="protein sequence ID" value="KAL1510957.1"/>
    <property type="molecule type" value="Genomic_DNA"/>
</dbReference>
<name>A0AB34J0R3_PRYPA</name>
<feature type="compositionally biased region" description="Pro residues" evidence="1">
    <location>
        <begin position="545"/>
        <end position="569"/>
    </location>
</feature>
<dbReference type="Proteomes" id="UP001515480">
    <property type="component" value="Unassembled WGS sequence"/>
</dbReference>
<feature type="region of interest" description="Disordered" evidence="1">
    <location>
        <begin position="519"/>
        <end position="571"/>
    </location>
</feature>
<dbReference type="PANTHER" id="PTHR24216:SF65">
    <property type="entry name" value="PAXILLIN-LIKE PROTEIN 1"/>
    <property type="match status" value="1"/>
</dbReference>
<feature type="transmembrane region" description="Helical" evidence="2">
    <location>
        <begin position="827"/>
        <end position="846"/>
    </location>
</feature>
<gene>
    <name evidence="3" type="ORF">AB1Y20_005783</name>
</gene>
<feature type="region of interest" description="Disordered" evidence="1">
    <location>
        <begin position="584"/>
        <end position="640"/>
    </location>
</feature>
<dbReference type="PANTHER" id="PTHR24216">
    <property type="entry name" value="PAXILLIN-RELATED"/>
    <property type="match status" value="1"/>
</dbReference>
<evidence type="ECO:0000256" key="1">
    <source>
        <dbReference type="SAM" id="MobiDB-lite"/>
    </source>
</evidence>
<keyword evidence="2" id="KW-0812">Transmembrane</keyword>